<gene>
    <name evidence="1" type="ORF">BDR25DRAFT_355913</name>
</gene>
<dbReference type="EMBL" id="MU003509">
    <property type="protein sequence ID" value="KAF2470211.1"/>
    <property type="molecule type" value="Genomic_DNA"/>
</dbReference>
<proteinExistence type="predicted"/>
<reference evidence="1" key="1">
    <citation type="journal article" date="2020" name="Stud. Mycol.">
        <title>101 Dothideomycetes genomes: a test case for predicting lifestyles and emergence of pathogens.</title>
        <authorList>
            <person name="Haridas S."/>
            <person name="Albert R."/>
            <person name="Binder M."/>
            <person name="Bloem J."/>
            <person name="Labutti K."/>
            <person name="Salamov A."/>
            <person name="Andreopoulos B."/>
            <person name="Baker S."/>
            <person name="Barry K."/>
            <person name="Bills G."/>
            <person name="Bluhm B."/>
            <person name="Cannon C."/>
            <person name="Castanera R."/>
            <person name="Culley D."/>
            <person name="Daum C."/>
            <person name="Ezra D."/>
            <person name="Gonzalez J."/>
            <person name="Henrissat B."/>
            <person name="Kuo A."/>
            <person name="Liang C."/>
            <person name="Lipzen A."/>
            <person name="Lutzoni F."/>
            <person name="Magnuson J."/>
            <person name="Mondo S."/>
            <person name="Nolan M."/>
            <person name="Ohm R."/>
            <person name="Pangilinan J."/>
            <person name="Park H.-J."/>
            <person name="Ramirez L."/>
            <person name="Alfaro M."/>
            <person name="Sun H."/>
            <person name="Tritt A."/>
            <person name="Yoshinaga Y."/>
            <person name="Zwiers L.-H."/>
            <person name="Turgeon B."/>
            <person name="Goodwin S."/>
            <person name="Spatafora J."/>
            <person name="Crous P."/>
            <person name="Grigoriev I."/>
        </authorList>
    </citation>
    <scope>NUCLEOTIDE SEQUENCE</scope>
    <source>
        <strain evidence="1">ATCC 200398</strain>
    </source>
</reference>
<name>A0ACB6QVJ1_9PLEO</name>
<protein>
    <submittedName>
        <fullName evidence="1">Uncharacterized protein</fullName>
    </submittedName>
</protein>
<evidence type="ECO:0000313" key="2">
    <source>
        <dbReference type="Proteomes" id="UP000799755"/>
    </source>
</evidence>
<accession>A0ACB6QVJ1</accession>
<organism evidence="1 2">
    <name type="scientific">Lindgomyces ingoldianus</name>
    <dbReference type="NCBI Taxonomy" id="673940"/>
    <lineage>
        <taxon>Eukaryota</taxon>
        <taxon>Fungi</taxon>
        <taxon>Dikarya</taxon>
        <taxon>Ascomycota</taxon>
        <taxon>Pezizomycotina</taxon>
        <taxon>Dothideomycetes</taxon>
        <taxon>Pleosporomycetidae</taxon>
        <taxon>Pleosporales</taxon>
        <taxon>Lindgomycetaceae</taxon>
        <taxon>Lindgomyces</taxon>
    </lineage>
</organism>
<sequence>MGKSLLPQDLTLKDPNFNRSTGQPLRPDLGRNRTKSVCYKLWYGHSRPKNWNQDNWTTGNNRIRGPRWSTLEIQDQENFAEFSQIFHHWAQTDEDLTSLHQTSYKRRSQISQHFLSSTTPRMHLKQITHFRKAVSGSRDEDTPKDTFFHTSLPALIYRTWPGSMPMCNVHETFPFREGALQALAQWKSFRNAAYVLKQLPPNDLNIGSSKPQRYEPQCHHRCIAAATSTSMITLRARALFITLPPEPVDIGNVTEPVAGCGSRQDDYLDERIPMVSEDRKMIPHLSPLPSKEQKTFHAEEIYAISTELALKSVLTHDDKKDVLFGLSMYHHIQSPAHGRALRNSGTSVTPFGTLLSALKARRNIFIFTLRGINLRYQGFRERLSFAHKSIELANARPDASVLDEDWSLKHGERLLVTASRITDFYSPHGLLGFVLFSSPPLDSDIGKDQRFHQEVVRFDSGFLDKLRGAKVSIVLLPVGNAGKDNVLKVAQHLTILKHRQWNSPASVAYPTCAATCSEILTANVACATASAVNDCFCSHLSWPAACKFVCTGQPERTSVAQWYWAVCLSQMDYSLDCRRFQMDDGIKLLLFGTMLIVFNTHGHALSLIRTFSFNYHHRRTYHSHNHAWACYMIKETNGTEKKEKEGLILVLKHFFQLLLDILENNRTPGALGGGFGGSRALDERLGGIETNLHALRNLVQRLIDARVPGNVDIDSFEDNLPMAFTYPIYMDIFSNPVSVITSQTHRNQGCLHTFCGNTQCYSINIKLLHNVAECAREFMARDSRCPIDRNRVTGVNDHRLLAGIVTMFIRRYPNRSRVNGAVPSTRRMTEKGEVLWLMVSLAKYVIDWLSTLCSIAPYYQHCLRFLILPNVLAYEL</sequence>
<evidence type="ECO:0000313" key="1">
    <source>
        <dbReference type="EMBL" id="KAF2470211.1"/>
    </source>
</evidence>
<dbReference type="Proteomes" id="UP000799755">
    <property type="component" value="Unassembled WGS sequence"/>
</dbReference>
<keyword evidence="2" id="KW-1185">Reference proteome</keyword>
<comment type="caution">
    <text evidence="1">The sequence shown here is derived from an EMBL/GenBank/DDBJ whole genome shotgun (WGS) entry which is preliminary data.</text>
</comment>